<reference evidence="2" key="1">
    <citation type="submission" date="2017-11" db="EMBL/GenBank/DDBJ databases">
        <authorList>
            <person name="Lima N.C."/>
            <person name="Parody-Merino A.M."/>
            <person name="Battley P.F."/>
            <person name="Fidler A.E."/>
            <person name="Prosdocimi F."/>
        </authorList>
    </citation>
    <scope>NUCLEOTIDE SEQUENCE [LARGE SCALE GENOMIC DNA]</scope>
</reference>
<organism evidence="1 2">
    <name type="scientific">Limosa lapponica baueri</name>
    <dbReference type="NCBI Taxonomy" id="1758121"/>
    <lineage>
        <taxon>Eukaryota</taxon>
        <taxon>Metazoa</taxon>
        <taxon>Chordata</taxon>
        <taxon>Craniata</taxon>
        <taxon>Vertebrata</taxon>
        <taxon>Euteleostomi</taxon>
        <taxon>Archelosauria</taxon>
        <taxon>Archosauria</taxon>
        <taxon>Dinosauria</taxon>
        <taxon>Saurischia</taxon>
        <taxon>Theropoda</taxon>
        <taxon>Coelurosauria</taxon>
        <taxon>Aves</taxon>
        <taxon>Neognathae</taxon>
        <taxon>Neoaves</taxon>
        <taxon>Charadriiformes</taxon>
        <taxon>Scolopacidae</taxon>
        <taxon>Limosa</taxon>
    </lineage>
</organism>
<dbReference type="PANTHER" id="PTHR33395">
    <property type="entry name" value="TRANSCRIPTASE, PUTATIVE-RELATED-RELATED"/>
    <property type="match status" value="1"/>
</dbReference>
<keyword evidence="2" id="KW-1185">Reference proteome</keyword>
<dbReference type="GO" id="GO:0007508">
    <property type="term" value="P:larval heart development"/>
    <property type="evidence" value="ECO:0007669"/>
    <property type="project" value="TreeGrafter"/>
</dbReference>
<gene>
    <name evidence="1" type="ORF">llap_21498</name>
</gene>
<proteinExistence type="predicted"/>
<accession>A0A2I0T309</accession>
<sequence>MNKELLDKFKSKKEAYRGWKQGRVDWVEYRETVRVTRNQIRKAEAQIELNLARDIKDNEKNFYKYIRDKGKTSKDVGPLRKETGDLVTQDMEKIEVMNDFFASFFTGKGSNHTTQVAEGKTKGYESEEPPTVGEDQVQDLLRNLKIRKIIVSPEDWDGDIWGGPDDSETEEDVPLFPTDSPEYEARPIVKTEITTGPRGWQSVAYYVNQPLGSVATVKFTREI</sequence>
<dbReference type="GO" id="GO:0061343">
    <property type="term" value="P:cell adhesion involved in heart morphogenesis"/>
    <property type="evidence" value="ECO:0007669"/>
    <property type="project" value="TreeGrafter"/>
</dbReference>
<evidence type="ECO:0000313" key="1">
    <source>
        <dbReference type="EMBL" id="PKU28199.1"/>
    </source>
</evidence>
<dbReference type="EMBL" id="KZ521876">
    <property type="protein sequence ID" value="PKU28199.1"/>
    <property type="molecule type" value="Genomic_DNA"/>
</dbReference>
<dbReference type="AlphaFoldDB" id="A0A2I0T309"/>
<dbReference type="OrthoDB" id="416454at2759"/>
<dbReference type="PANTHER" id="PTHR33395:SF22">
    <property type="entry name" value="REVERSE TRANSCRIPTASE DOMAIN-CONTAINING PROTEIN"/>
    <property type="match status" value="1"/>
</dbReference>
<name>A0A2I0T309_LIMLA</name>
<dbReference type="GO" id="GO:0031012">
    <property type="term" value="C:extracellular matrix"/>
    <property type="evidence" value="ECO:0007669"/>
    <property type="project" value="TreeGrafter"/>
</dbReference>
<evidence type="ECO:0000313" key="2">
    <source>
        <dbReference type="Proteomes" id="UP000233556"/>
    </source>
</evidence>
<reference evidence="2" key="2">
    <citation type="submission" date="2017-12" db="EMBL/GenBank/DDBJ databases">
        <title>Genome sequence of the Bar-tailed Godwit (Limosa lapponica baueri).</title>
        <authorList>
            <person name="Lima N.C.B."/>
            <person name="Parody-Merino A.M."/>
            <person name="Battley P.F."/>
            <person name="Fidler A.E."/>
            <person name="Prosdocimi F."/>
        </authorList>
    </citation>
    <scope>NUCLEOTIDE SEQUENCE [LARGE SCALE GENOMIC DNA]</scope>
</reference>
<protein>
    <recommendedName>
        <fullName evidence="3">Rna-directed dna polymerase from mobile element jockey-like</fullName>
    </recommendedName>
</protein>
<dbReference type="Proteomes" id="UP000233556">
    <property type="component" value="Unassembled WGS sequence"/>
</dbReference>
<evidence type="ECO:0008006" key="3">
    <source>
        <dbReference type="Google" id="ProtNLM"/>
    </source>
</evidence>